<organism evidence="1 2">
    <name type="scientific">Verticillium longisporum</name>
    <name type="common">Verticillium dahliae var. longisporum</name>
    <dbReference type="NCBI Taxonomy" id="100787"/>
    <lineage>
        <taxon>Eukaryota</taxon>
        <taxon>Fungi</taxon>
        <taxon>Dikarya</taxon>
        <taxon>Ascomycota</taxon>
        <taxon>Pezizomycotina</taxon>
        <taxon>Sordariomycetes</taxon>
        <taxon>Hypocreomycetidae</taxon>
        <taxon>Glomerellales</taxon>
        <taxon>Plectosphaerellaceae</taxon>
        <taxon>Verticillium</taxon>
    </lineage>
</organism>
<protein>
    <submittedName>
        <fullName evidence="1">Uncharacterized protein</fullName>
    </submittedName>
</protein>
<evidence type="ECO:0000313" key="1">
    <source>
        <dbReference type="EMBL" id="KAG7119347.1"/>
    </source>
</evidence>
<dbReference type="AlphaFoldDB" id="A0A8I3AHX4"/>
<gene>
    <name evidence="1" type="ORF">HYQ45_015117</name>
</gene>
<name>A0A8I3AHX4_VERLO</name>
<sequence length="143" mass="15652">MSLALSNCRRSRLGVHGRLPFARGEARTFGATRGGHKTTINQQKPQFAQALKSRVVIQVQVGSLRQVGRKRNSDLVTELTLPHSPTLPAGGTVNLDGEVVVRALVYTFGITTHVHLHCSVNQRLPATSLRSGRSFRAFRTSVK</sequence>
<dbReference type="Proteomes" id="UP000689129">
    <property type="component" value="Unassembled WGS sequence"/>
</dbReference>
<comment type="caution">
    <text evidence="1">The sequence shown here is derived from an EMBL/GenBank/DDBJ whole genome shotgun (WGS) entry which is preliminary data.</text>
</comment>
<evidence type="ECO:0000313" key="2">
    <source>
        <dbReference type="Proteomes" id="UP000689129"/>
    </source>
</evidence>
<dbReference type="EMBL" id="JAEMWZ010000402">
    <property type="protein sequence ID" value="KAG7119347.1"/>
    <property type="molecule type" value="Genomic_DNA"/>
</dbReference>
<reference evidence="1" key="1">
    <citation type="journal article" date="2021" name="Mol. Plant Pathol.">
        <title>A 20-kb lineage-specific genomic region tames virulence in pathogenic amphidiploid Verticillium longisporum.</title>
        <authorList>
            <person name="Harting R."/>
            <person name="Starke J."/>
            <person name="Kusch H."/>
            <person name="Poggeler S."/>
            <person name="Maurus I."/>
            <person name="Schluter R."/>
            <person name="Landesfeind M."/>
            <person name="Bulla I."/>
            <person name="Nowrousian M."/>
            <person name="de Jonge R."/>
            <person name="Stahlhut G."/>
            <person name="Hoff K.J."/>
            <person name="Asshauer K.P."/>
            <person name="Thurmer A."/>
            <person name="Stanke M."/>
            <person name="Daniel R."/>
            <person name="Morgenstern B."/>
            <person name="Thomma B.P.H.J."/>
            <person name="Kronstad J.W."/>
            <person name="Braus-Stromeyer S.A."/>
            <person name="Braus G.H."/>
        </authorList>
    </citation>
    <scope>NUCLEOTIDE SEQUENCE</scope>
    <source>
        <strain evidence="1">Vl32</strain>
    </source>
</reference>
<accession>A0A8I3AHX4</accession>
<proteinExistence type="predicted"/>